<comment type="caution">
    <text evidence="2">The sequence shown here is derived from an EMBL/GenBank/DDBJ whole genome shotgun (WGS) entry which is preliminary data.</text>
</comment>
<proteinExistence type="predicted"/>
<feature type="compositionally biased region" description="Basic and acidic residues" evidence="1">
    <location>
        <begin position="1"/>
        <end position="12"/>
    </location>
</feature>
<accession>A0A6B3NH75</accession>
<sequence length="101" mass="11563">MTQTRKDFRTRFESNGVGTKSKQKPVSVMLPAKVDALVRAMPNRSQFIREAILEKLERDQQGNSTEILELEAARDRVLLRKPPKERGKLRAALNAFIQELT</sequence>
<gene>
    <name evidence="2" type="ORF">F6J89_26520</name>
</gene>
<reference evidence="2" key="1">
    <citation type="submission" date="2019-11" db="EMBL/GenBank/DDBJ databases">
        <title>Genomic insights into an expanded diversity of filamentous marine cyanobacteria reveals the extraordinary biosynthetic potential of Moorea and Okeania.</title>
        <authorList>
            <person name="Ferreira Leao T."/>
            <person name="Wang M."/>
            <person name="Moss N."/>
            <person name="Da Silva R."/>
            <person name="Sanders J."/>
            <person name="Nurk S."/>
            <person name="Gurevich A."/>
            <person name="Humphrey G."/>
            <person name="Reher R."/>
            <person name="Zhu Q."/>
            <person name="Belda-Ferre P."/>
            <person name="Glukhov E."/>
            <person name="Rex R."/>
            <person name="Dorrestein P.C."/>
            <person name="Knight R."/>
            <person name="Pevzner P."/>
            <person name="Gerwick W.H."/>
            <person name="Gerwick L."/>
        </authorList>
    </citation>
    <scope>NUCLEOTIDE SEQUENCE</scope>
    <source>
        <strain evidence="2">SIO1C4</strain>
    </source>
</reference>
<evidence type="ECO:0000313" key="2">
    <source>
        <dbReference type="EMBL" id="NER31077.1"/>
    </source>
</evidence>
<dbReference type="EMBL" id="JAAHFQ010000714">
    <property type="protein sequence ID" value="NER31077.1"/>
    <property type="molecule type" value="Genomic_DNA"/>
</dbReference>
<evidence type="ECO:0000256" key="1">
    <source>
        <dbReference type="SAM" id="MobiDB-lite"/>
    </source>
</evidence>
<name>A0A6B3NH75_9CYAN</name>
<dbReference type="AlphaFoldDB" id="A0A6B3NH75"/>
<organism evidence="2">
    <name type="scientific">Symploca sp. SIO1C4</name>
    <dbReference type="NCBI Taxonomy" id="2607765"/>
    <lineage>
        <taxon>Bacteria</taxon>
        <taxon>Bacillati</taxon>
        <taxon>Cyanobacteriota</taxon>
        <taxon>Cyanophyceae</taxon>
        <taxon>Coleofasciculales</taxon>
        <taxon>Coleofasciculaceae</taxon>
        <taxon>Symploca</taxon>
    </lineage>
</organism>
<protein>
    <submittedName>
        <fullName evidence="2">Uncharacterized protein</fullName>
    </submittedName>
</protein>
<feature type="region of interest" description="Disordered" evidence="1">
    <location>
        <begin position="1"/>
        <end position="24"/>
    </location>
</feature>